<dbReference type="PANTHER" id="PTHR22870:SF408">
    <property type="entry name" value="OS09G0560450 PROTEIN"/>
    <property type="match status" value="1"/>
</dbReference>
<accession>A0A3B3DPE2</accession>
<dbReference type="Proteomes" id="UP000261560">
    <property type="component" value="Unplaced"/>
</dbReference>
<feature type="repeat" description="RCC1" evidence="2">
    <location>
        <begin position="135"/>
        <end position="183"/>
    </location>
</feature>
<dbReference type="InterPro" id="IPR051210">
    <property type="entry name" value="Ub_ligase/GEF_domain"/>
</dbReference>
<feature type="domain" description="RCC1-like" evidence="3">
    <location>
        <begin position="6"/>
        <end position="225"/>
    </location>
</feature>
<dbReference type="OMA" id="CNSENCL"/>
<dbReference type="InterPro" id="IPR058923">
    <property type="entry name" value="RCC1-like_dom"/>
</dbReference>
<evidence type="ECO:0000313" key="5">
    <source>
        <dbReference type="Proteomes" id="UP000261560"/>
    </source>
</evidence>
<dbReference type="AlphaFoldDB" id="A0A3B3DPE2"/>
<dbReference type="Gene3D" id="2.130.10.30">
    <property type="entry name" value="Regulator of chromosome condensation 1/beta-lactamase-inhibitor protein II"/>
    <property type="match status" value="1"/>
</dbReference>
<dbReference type="PROSITE" id="PS00626">
    <property type="entry name" value="RCC1_2"/>
    <property type="match status" value="2"/>
</dbReference>
<dbReference type="InterPro" id="IPR009091">
    <property type="entry name" value="RCC1/BLIP-II"/>
</dbReference>
<reference evidence="4" key="1">
    <citation type="submission" date="2025-08" db="UniProtKB">
        <authorList>
            <consortium name="Ensembl"/>
        </authorList>
    </citation>
    <scope>IDENTIFICATION</scope>
</reference>
<evidence type="ECO:0000313" key="4">
    <source>
        <dbReference type="Ensembl" id="ENSOMEP00000032003.1"/>
    </source>
</evidence>
<name>A0A3B3DPE2_ORYME</name>
<dbReference type="PROSITE" id="PS50012">
    <property type="entry name" value="RCC1_3"/>
    <property type="match status" value="4"/>
</dbReference>
<reference evidence="4" key="2">
    <citation type="submission" date="2025-09" db="UniProtKB">
        <authorList>
            <consortium name="Ensembl"/>
        </authorList>
    </citation>
    <scope>IDENTIFICATION</scope>
</reference>
<dbReference type="PANTHER" id="PTHR22870">
    <property type="entry name" value="REGULATOR OF CHROMOSOME CONDENSATION"/>
    <property type="match status" value="1"/>
</dbReference>
<dbReference type="PRINTS" id="PR00633">
    <property type="entry name" value="RCCNDNSATION"/>
</dbReference>
<feature type="repeat" description="RCC1" evidence="2">
    <location>
        <begin position="184"/>
        <end position="226"/>
    </location>
</feature>
<feature type="repeat" description="RCC1" evidence="2">
    <location>
        <begin position="82"/>
        <end position="134"/>
    </location>
</feature>
<keyword evidence="1" id="KW-0677">Repeat</keyword>
<evidence type="ECO:0000256" key="2">
    <source>
        <dbReference type="PROSITE-ProRule" id="PRU00235"/>
    </source>
</evidence>
<dbReference type="Pfam" id="PF25390">
    <property type="entry name" value="WD40_RLD"/>
    <property type="match status" value="1"/>
</dbReference>
<dbReference type="STRING" id="30732.ENSOMEP00000032003"/>
<keyword evidence="5" id="KW-1185">Reference proteome</keyword>
<feature type="repeat" description="RCC1" evidence="2">
    <location>
        <begin position="24"/>
        <end position="66"/>
    </location>
</feature>
<evidence type="ECO:0000259" key="3">
    <source>
        <dbReference type="Pfam" id="PF25390"/>
    </source>
</evidence>
<organism evidence="4 5">
    <name type="scientific">Oryzias melastigma</name>
    <name type="common">Marine medaka</name>
    <dbReference type="NCBI Taxonomy" id="30732"/>
    <lineage>
        <taxon>Eukaryota</taxon>
        <taxon>Metazoa</taxon>
        <taxon>Chordata</taxon>
        <taxon>Craniata</taxon>
        <taxon>Vertebrata</taxon>
        <taxon>Euteleostomi</taxon>
        <taxon>Actinopterygii</taxon>
        <taxon>Neopterygii</taxon>
        <taxon>Teleostei</taxon>
        <taxon>Neoteleostei</taxon>
        <taxon>Acanthomorphata</taxon>
        <taxon>Ovalentaria</taxon>
        <taxon>Atherinomorphae</taxon>
        <taxon>Beloniformes</taxon>
        <taxon>Adrianichthyidae</taxon>
        <taxon>Oryziinae</taxon>
        <taxon>Oryzias</taxon>
    </lineage>
</organism>
<dbReference type="PaxDb" id="30732-ENSOMEP00000032003"/>
<dbReference type="InterPro" id="IPR000408">
    <property type="entry name" value="Reg_chr_condens"/>
</dbReference>
<sequence>LDLSAIIVALSCGESHTLALNDKGQVFSWGLGSDGQLGPESVRTSEVSVVCRISSFLKDIHSLTQRSVMNLMHGCWCSLTGGQIFSWGQNRYGQLGLGMNGQSISVPQHLQSLQGIPFAKIAAGGAHSFALTLSGAVFGWGRNKFGQLAWSSLEVRSKDVSLRSQKVIDVSCGEDHTAALTKEGGVFTFGAGGYGQLGHNSTNHEVNPRKVFELMGNKVTQIACGR</sequence>
<dbReference type="GeneTree" id="ENSGT00940000158924"/>
<dbReference type="SUPFAM" id="SSF50985">
    <property type="entry name" value="RCC1/BLIP-II"/>
    <property type="match status" value="1"/>
</dbReference>
<evidence type="ECO:0000256" key="1">
    <source>
        <dbReference type="ARBA" id="ARBA00022737"/>
    </source>
</evidence>
<protein>
    <recommendedName>
        <fullName evidence="3">RCC1-like domain-containing protein</fullName>
    </recommendedName>
</protein>
<proteinExistence type="predicted"/>
<dbReference type="Ensembl" id="ENSOMET00000034043.1">
    <property type="protein sequence ID" value="ENSOMEP00000032003.1"/>
    <property type="gene ID" value="ENSOMEG00000017166.1"/>
</dbReference>